<dbReference type="InterPro" id="IPR015797">
    <property type="entry name" value="NUDIX_hydrolase-like_dom_sf"/>
</dbReference>
<evidence type="ECO:0000256" key="3">
    <source>
        <dbReference type="ARBA" id="ARBA00022723"/>
    </source>
</evidence>
<evidence type="ECO:0000259" key="8">
    <source>
        <dbReference type="PROSITE" id="PS51462"/>
    </source>
</evidence>
<keyword evidence="6" id="KW-0464">Manganese</keyword>
<protein>
    <submittedName>
        <fullName evidence="9">NUDIX domain-containing protein</fullName>
    </submittedName>
</protein>
<feature type="compositionally biased region" description="Basic and acidic residues" evidence="7">
    <location>
        <begin position="30"/>
        <end position="50"/>
    </location>
</feature>
<dbReference type="Proteomes" id="UP000433071">
    <property type="component" value="Unassembled WGS sequence"/>
</dbReference>
<dbReference type="AlphaFoldDB" id="A0A6I3M5R3"/>
<dbReference type="PANTHER" id="PTHR12992:SF11">
    <property type="entry name" value="MITOCHONDRIAL COENZYME A DIPHOSPHATASE NUDT8"/>
    <property type="match status" value="1"/>
</dbReference>
<feature type="compositionally biased region" description="Basic residues" evidence="7">
    <location>
        <begin position="1"/>
        <end position="18"/>
    </location>
</feature>
<keyword evidence="5" id="KW-0460">Magnesium</keyword>
<keyword evidence="10" id="KW-1185">Reference proteome</keyword>
<evidence type="ECO:0000256" key="2">
    <source>
        <dbReference type="ARBA" id="ARBA00001946"/>
    </source>
</evidence>
<comment type="caution">
    <text evidence="9">The sequence shown here is derived from an EMBL/GenBank/DDBJ whole genome shotgun (WGS) entry which is preliminary data.</text>
</comment>
<gene>
    <name evidence="9" type="ORF">GJ743_06910</name>
</gene>
<keyword evidence="3" id="KW-0479">Metal-binding</keyword>
<feature type="region of interest" description="Disordered" evidence="7">
    <location>
        <begin position="1"/>
        <end position="50"/>
    </location>
</feature>
<dbReference type="GO" id="GO:0010945">
    <property type="term" value="F:coenzyme A diphosphatase activity"/>
    <property type="evidence" value="ECO:0007669"/>
    <property type="project" value="InterPro"/>
</dbReference>
<dbReference type="OrthoDB" id="9802805at2"/>
<dbReference type="PANTHER" id="PTHR12992">
    <property type="entry name" value="NUDIX HYDROLASE"/>
    <property type="match status" value="1"/>
</dbReference>
<evidence type="ECO:0000256" key="6">
    <source>
        <dbReference type="ARBA" id="ARBA00023211"/>
    </source>
</evidence>
<evidence type="ECO:0000256" key="4">
    <source>
        <dbReference type="ARBA" id="ARBA00022801"/>
    </source>
</evidence>
<dbReference type="PROSITE" id="PS51462">
    <property type="entry name" value="NUDIX"/>
    <property type="match status" value="1"/>
</dbReference>
<evidence type="ECO:0000256" key="7">
    <source>
        <dbReference type="SAM" id="MobiDB-lite"/>
    </source>
</evidence>
<proteinExistence type="predicted"/>
<dbReference type="CDD" id="cd03426">
    <property type="entry name" value="NUDIX_CoAse_Nudt7"/>
    <property type="match status" value="1"/>
</dbReference>
<dbReference type="SUPFAM" id="SSF55811">
    <property type="entry name" value="Nudix"/>
    <property type="match status" value="1"/>
</dbReference>
<dbReference type="EMBL" id="WMLB01000018">
    <property type="protein sequence ID" value="MTH68098.1"/>
    <property type="molecule type" value="Genomic_DNA"/>
</dbReference>
<feature type="domain" description="Nudix hydrolase" evidence="8">
    <location>
        <begin position="98"/>
        <end position="237"/>
    </location>
</feature>
<comment type="cofactor">
    <cofactor evidence="2">
        <name>Mg(2+)</name>
        <dbReference type="ChEBI" id="CHEBI:18420"/>
    </cofactor>
</comment>
<evidence type="ECO:0000313" key="9">
    <source>
        <dbReference type="EMBL" id="MTH68098.1"/>
    </source>
</evidence>
<reference evidence="9 10" key="1">
    <citation type="submission" date="2019-11" db="EMBL/GenBank/DDBJ databases">
        <title>Agromyces kandeliae sp. nov., isolated from mangrove soil.</title>
        <authorList>
            <person name="Wang R."/>
        </authorList>
    </citation>
    <scope>NUCLEOTIDE SEQUENCE [LARGE SCALE GENOMIC DNA]</scope>
    <source>
        <strain evidence="9 10">JCM 11433</strain>
    </source>
</reference>
<dbReference type="Gene3D" id="3.90.79.10">
    <property type="entry name" value="Nucleoside Triphosphate Pyrophosphohydrolase"/>
    <property type="match status" value="1"/>
</dbReference>
<name>A0A6I3M5R3_9MICO</name>
<comment type="cofactor">
    <cofactor evidence="1">
        <name>Mn(2+)</name>
        <dbReference type="ChEBI" id="CHEBI:29035"/>
    </cofactor>
</comment>
<organism evidence="9 10">
    <name type="scientific">Agromyces bracchium</name>
    <dbReference type="NCBI Taxonomy" id="88376"/>
    <lineage>
        <taxon>Bacteria</taxon>
        <taxon>Bacillati</taxon>
        <taxon>Actinomycetota</taxon>
        <taxon>Actinomycetes</taxon>
        <taxon>Micrococcales</taxon>
        <taxon>Microbacteriaceae</taxon>
        <taxon>Agromyces</taxon>
    </lineage>
</organism>
<accession>A0A6I3M5R3</accession>
<dbReference type="InterPro" id="IPR000086">
    <property type="entry name" value="NUDIX_hydrolase_dom"/>
</dbReference>
<keyword evidence="4" id="KW-0378">Hydrolase</keyword>
<evidence type="ECO:0000256" key="1">
    <source>
        <dbReference type="ARBA" id="ARBA00001936"/>
    </source>
</evidence>
<dbReference type="GO" id="GO:0046872">
    <property type="term" value="F:metal ion binding"/>
    <property type="evidence" value="ECO:0007669"/>
    <property type="project" value="UniProtKB-KW"/>
</dbReference>
<evidence type="ECO:0000313" key="10">
    <source>
        <dbReference type="Proteomes" id="UP000433071"/>
    </source>
</evidence>
<sequence length="276" mass="30323">MERPRTRRRIRRRSRPPSRRPTERATAIARADHDRAGYARRVNSRDDASRSARTQLAALAADEELRDLWRAARPPIDPEAARAAAVLILFGVLDGLPSDHEAQAGAVSRDLDVLLLARADTLRSHAGQIAFPGGRVEPGDADLVSAALREAREETGLDPAGVDVLGELDPIPLAYSRHLVTPVLGWWSQPSPVRAVDVAESSAVFRTPVADLLDPANRRTTVLRRDGDEWRGPGFLVTSGGADRLVWGFTAMVLDAMFEALAWTEPWDRAREIDVD</sequence>
<dbReference type="Pfam" id="PF00293">
    <property type="entry name" value="NUDIX"/>
    <property type="match status" value="1"/>
</dbReference>
<evidence type="ECO:0000256" key="5">
    <source>
        <dbReference type="ARBA" id="ARBA00022842"/>
    </source>
</evidence>
<dbReference type="InterPro" id="IPR045121">
    <property type="entry name" value="CoAse"/>
</dbReference>